<keyword evidence="1" id="KW-0812">Transmembrane</keyword>
<feature type="transmembrane region" description="Helical" evidence="1">
    <location>
        <begin position="154"/>
        <end position="175"/>
    </location>
</feature>
<evidence type="ECO:0000256" key="1">
    <source>
        <dbReference type="SAM" id="Phobius"/>
    </source>
</evidence>
<organism evidence="2">
    <name type="scientific">Serratia marcescens</name>
    <dbReference type="NCBI Taxonomy" id="615"/>
    <lineage>
        <taxon>Bacteria</taxon>
        <taxon>Pseudomonadati</taxon>
        <taxon>Pseudomonadota</taxon>
        <taxon>Gammaproteobacteria</taxon>
        <taxon>Enterobacterales</taxon>
        <taxon>Yersiniaceae</taxon>
        <taxon>Serratia</taxon>
    </lineage>
</organism>
<feature type="transmembrane region" description="Helical" evidence="1">
    <location>
        <begin position="126"/>
        <end position="148"/>
    </location>
</feature>
<name>A0A1C3HNL1_SERMA</name>
<keyword evidence="1" id="KW-1133">Transmembrane helix</keyword>
<protein>
    <submittedName>
        <fullName evidence="2">Uncharacterized protein</fullName>
    </submittedName>
</protein>
<reference evidence="2" key="1">
    <citation type="submission" date="2016-05" db="EMBL/GenBank/DDBJ databases">
        <authorList>
            <person name="Lavstsen T."/>
            <person name="Jespersen J.S."/>
        </authorList>
    </citation>
    <scope>NUCLEOTIDE SEQUENCE</scope>
    <source>
        <strain evidence="2">PWN146_assembly</strain>
    </source>
</reference>
<sequence>MLETIIGFLTVGVSVFVAVSFLPAIQPQNAALLRWVRGSNVTVTVDELRQGDQYDRAARDVVYRFASHHHVNDKEERALLDLVKHPGLLPVTALLHPTLVRLSSQMTLSAPGHRQTQRVFERSGHLNALMACLTVIAVVFPPSVGIALGRSSYWLFPLLNVLAFIKCWALVRAVIADIGVLNMVMPRHDEPG</sequence>
<accession>A0A1C3HNL1</accession>
<dbReference type="EMBL" id="LT575492">
    <property type="protein sequence ID" value="SAY46611.1"/>
    <property type="molecule type" value="Genomic_DNA"/>
</dbReference>
<keyword evidence="1" id="KW-0472">Membrane</keyword>
<gene>
    <name evidence="2" type="ORF">PWN146_05380</name>
</gene>
<dbReference type="AlphaFoldDB" id="A0A1C3HNL1"/>
<evidence type="ECO:0000313" key="2">
    <source>
        <dbReference type="EMBL" id="SAY46611.1"/>
    </source>
</evidence>
<proteinExistence type="predicted"/>
<feature type="transmembrane region" description="Helical" evidence="1">
    <location>
        <begin position="6"/>
        <end position="25"/>
    </location>
</feature>